<dbReference type="Pfam" id="PF04378">
    <property type="entry name" value="RsmJ"/>
    <property type="match status" value="1"/>
</dbReference>
<feature type="binding site" evidence="1">
    <location>
        <begin position="156"/>
        <end position="157"/>
    </location>
    <ligand>
        <name>S-adenosyl-L-methionine</name>
        <dbReference type="ChEBI" id="CHEBI:59789"/>
    </ligand>
</feature>
<evidence type="ECO:0000256" key="1">
    <source>
        <dbReference type="HAMAP-Rule" id="MF_00934"/>
    </source>
</evidence>
<keyword evidence="1" id="KW-0694">RNA-binding</keyword>
<dbReference type="Proteomes" id="UP001596050">
    <property type="component" value="Unassembled WGS sequence"/>
</dbReference>
<proteinExistence type="inferred from homology"/>
<sequence>MLSYRHAFHAGNHADVLKHFVQVQLHLYMNQKDTAYTYIDTHSGAGVYALDSSFASKNAEFDTGIGPLWTRTDLPPALNEYVKLVKGMNPSGKMRYYPGSPYVADQMTRPEDRLRLFELHPADSKILAENFRKAEAHKAEQGERARGRRVMIERGDGFLSLKALLPPPSRRALVLIDPPYEMKDDYRKVKDAIEEALGRFPAGIYAVWYPLLQRMESRQFADRLKRLPAKEWLNVTLTVSTPGPDGFGLHSSGMFILNPPYTLEPLLREVMPYLVKVLGKDAGATFVIERGTQVTGAAAGRVGAGGATRQPVGNARRASPLSGTGSLRLPGQPSVQRALEEAAAAADARRPIGAPSAKAGAPTANPAAKVEAASRAKRFSRPAAEGAAPRAASGRPQAAGAGGRSSSTRPDGSGTARTGAGPAKARKPR</sequence>
<dbReference type="SUPFAM" id="SSF53335">
    <property type="entry name" value="S-adenosyl-L-methionine-dependent methyltransferases"/>
    <property type="match status" value="1"/>
</dbReference>
<name>A0ABW0L8X2_9BURK</name>
<feature type="compositionally biased region" description="Low complexity" evidence="2">
    <location>
        <begin position="357"/>
        <end position="369"/>
    </location>
</feature>
<feature type="binding site" evidence="1">
    <location>
        <position position="100"/>
    </location>
    <ligand>
        <name>S-adenosyl-L-methionine</name>
        <dbReference type="ChEBI" id="CHEBI:59789"/>
    </ligand>
</feature>
<keyword evidence="1" id="KW-0698">rRNA processing</keyword>
<evidence type="ECO:0000313" key="4">
    <source>
        <dbReference type="Proteomes" id="UP001596050"/>
    </source>
</evidence>
<dbReference type="RefSeq" id="WP_379785692.1">
    <property type="nucleotide sequence ID" value="NZ_JBHSMU010000015.1"/>
</dbReference>
<gene>
    <name evidence="1" type="primary">rlmJ</name>
    <name evidence="3" type="ORF">ACFPN5_20745</name>
</gene>
<feature type="site" description="Interaction with substrate rRNA" evidence="1">
    <location>
        <position position="4"/>
    </location>
</feature>
<feature type="active site" description="Proton acceptor" evidence="1">
    <location>
        <position position="177"/>
    </location>
</feature>
<keyword evidence="1 3" id="KW-0808">Transferase</keyword>
<dbReference type="GO" id="GO:0036307">
    <property type="term" value="F:23S rRNA (adenine(2030)-N(6))-methyltransferase activity"/>
    <property type="evidence" value="ECO:0007669"/>
    <property type="project" value="UniProtKB-EC"/>
</dbReference>
<reference evidence="4" key="1">
    <citation type="journal article" date="2019" name="Int. J. Syst. Evol. Microbiol.">
        <title>The Global Catalogue of Microorganisms (GCM) 10K type strain sequencing project: providing services to taxonomists for standard genome sequencing and annotation.</title>
        <authorList>
            <consortium name="The Broad Institute Genomics Platform"/>
            <consortium name="The Broad Institute Genome Sequencing Center for Infectious Disease"/>
            <person name="Wu L."/>
            <person name="Ma J."/>
        </authorList>
    </citation>
    <scope>NUCLEOTIDE SEQUENCE [LARGE SCALE GENOMIC DNA]</scope>
    <source>
        <strain evidence="4">KACC 12649</strain>
    </source>
</reference>
<dbReference type="PANTHER" id="PTHR37426:SF1">
    <property type="entry name" value="RIBOSOMAL RNA LARGE SUBUNIT METHYLTRANSFERASE J"/>
    <property type="match status" value="1"/>
</dbReference>
<organism evidence="3 4">
    <name type="scientific">Massilia niabensis</name>
    <dbReference type="NCBI Taxonomy" id="544910"/>
    <lineage>
        <taxon>Bacteria</taxon>
        <taxon>Pseudomonadati</taxon>
        <taxon>Pseudomonadota</taxon>
        <taxon>Betaproteobacteria</taxon>
        <taxon>Burkholderiales</taxon>
        <taxon>Oxalobacteraceae</taxon>
        <taxon>Telluria group</taxon>
        <taxon>Massilia</taxon>
    </lineage>
</organism>
<comment type="function">
    <text evidence="1">Specifically methylates the adenine in position 2030 of 23S rRNA.</text>
</comment>
<feature type="binding site" evidence="1">
    <location>
        <position position="19"/>
    </location>
    <ligand>
        <name>S-adenosyl-L-methionine</name>
        <dbReference type="ChEBI" id="CHEBI:59789"/>
    </ligand>
</feature>
<evidence type="ECO:0000256" key="2">
    <source>
        <dbReference type="SAM" id="MobiDB-lite"/>
    </source>
</evidence>
<comment type="subunit">
    <text evidence="1">Monomer.</text>
</comment>
<dbReference type="PANTHER" id="PTHR37426">
    <property type="entry name" value="RIBOSOMAL RNA LARGE SUBUNIT METHYLTRANSFERASE J"/>
    <property type="match status" value="1"/>
</dbReference>
<dbReference type="Gene3D" id="3.40.50.150">
    <property type="entry name" value="Vaccinia Virus protein VP39"/>
    <property type="match status" value="1"/>
</dbReference>
<feature type="binding site" evidence="1">
    <location>
        <position position="177"/>
    </location>
    <ligand>
        <name>S-adenosyl-L-methionine</name>
        <dbReference type="ChEBI" id="CHEBI:59789"/>
    </ligand>
</feature>
<comment type="catalytic activity">
    <reaction evidence="1">
        <text>adenosine(2030) in 23S rRNA + S-adenosyl-L-methionine = N(6)-methyladenosine(2030) in 23S rRNA + S-adenosyl-L-homocysteine + H(+)</text>
        <dbReference type="Rhea" id="RHEA:43736"/>
        <dbReference type="Rhea" id="RHEA-COMP:10668"/>
        <dbReference type="Rhea" id="RHEA-COMP:10669"/>
        <dbReference type="ChEBI" id="CHEBI:15378"/>
        <dbReference type="ChEBI" id="CHEBI:57856"/>
        <dbReference type="ChEBI" id="CHEBI:59789"/>
        <dbReference type="ChEBI" id="CHEBI:74411"/>
        <dbReference type="ChEBI" id="CHEBI:74449"/>
        <dbReference type="EC" id="2.1.1.266"/>
    </reaction>
</comment>
<feature type="binding site" evidence="1">
    <location>
        <position position="42"/>
    </location>
    <ligand>
        <name>S-adenosyl-L-methionine</name>
        <dbReference type="ChEBI" id="CHEBI:59789"/>
    </ligand>
</feature>
<accession>A0ABW0L8X2</accession>
<comment type="similarity">
    <text evidence="1">Belongs to the RlmJ family.</text>
</comment>
<dbReference type="InterPro" id="IPR007473">
    <property type="entry name" value="RlmJ"/>
</dbReference>
<comment type="caution">
    <text evidence="3">The sequence shown here is derived from an EMBL/GenBank/DDBJ whole genome shotgun (WGS) entry which is preliminary data.</text>
</comment>
<dbReference type="EC" id="2.1.1.266" evidence="1"/>
<dbReference type="HAMAP" id="MF_00934">
    <property type="entry name" value="23SrRNA_methyltr_J"/>
    <property type="match status" value="1"/>
</dbReference>
<keyword evidence="1 3" id="KW-0489">Methyltransferase</keyword>
<feature type="region of interest" description="Disordered" evidence="2">
    <location>
        <begin position="298"/>
        <end position="429"/>
    </location>
</feature>
<evidence type="ECO:0000313" key="3">
    <source>
        <dbReference type="EMBL" id="MFC5462244.1"/>
    </source>
</evidence>
<keyword evidence="4" id="KW-1185">Reference proteome</keyword>
<dbReference type="InterPro" id="IPR029063">
    <property type="entry name" value="SAM-dependent_MTases_sf"/>
</dbReference>
<feature type="binding site" evidence="1">
    <location>
        <position position="118"/>
    </location>
    <ligand>
        <name>S-adenosyl-L-methionine</name>
        <dbReference type="ChEBI" id="CHEBI:59789"/>
    </ligand>
</feature>
<keyword evidence="1" id="KW-0949">S-adenosyl-L-methionine</keyword>
<protein>
    <recommendedName>
        <fullName evidence="1">Ribosomal RNA large subunit methyltransferase J</fullName>
        <ecNumber evidence="1">2.1.1.266</ecNumber>
    </recommendedName>
    <alternativeName>
        <fullName evidence="1">23S rRNA (adenine(2030)-N6)-methyltransferase</fullName>
    </alternativeName>
    <alternativeName>
        <fullName evidence="1">23S rRNA m6A2030 methyltransferase</fullName>
    </alternativeName>
</protein>
<dbReference type="EMBL" id="JBHSMU010000015">
    <property type="protein sequence ID" value="MFC5462244.1"/>
    <property type="molecule type" value="Genomic_DNA"/>
</dbReference>
<feature type="compositionally biased region" description="Low complexity" evidence="2">
    <location>
        <begin position="381"/>
        <end position="410"/>
    </location>
</feature>